<evidence type="ECO:0000256" key="3">
    <source>
        <dbReference type="ARBA" id="ARBA00022475"/>
    </source>
</evidence>
<keyword evidence="6 7" id="KW-0472">Membrane</keyword>
<evidence type="ECO:0000256" key="2">
    <source>
        <dbReference type="ARBA" id="ARBA00022448"/>
    </source>
</evidence>
<feature type="transmembrane region" description="Helical" evidence="7">
    <location>
        <begin position="29"/>
        <end position="57"/>
    </location>
</feature>
<dbReference type="InterPro" id="IPR000515">
    <property type="entry name" value="MetI-like"/>
</dbReference>
<feature type="transmembrane region" description="Helical" evidence="7">
    <location>
        <begin position="92"/>
        <end position="113"/>
    </location>
</feature>
<protein>
    <submittedName>
        <fullName evidence="8">ABC transporter permease</fullName>
    </submittedName>
</protein>
<keyword evidence="9" id="KW-1185">Reference proteome</keyword>
<accession>A0A1W6ZQK4</accession>
<keyword evidence="3" id="KW-1003">Cell membrane</keyword>
<keyword evidence="2 7" id="KW-0813">Transport</keyword>
<keyword evidence="5 7" id="KW-1133">Transmembrane helix</keyword>
<reference evidence="8 9" key="1">
    <citation type="submission" date="2017-05" db="EMBL/GenBank/DDBJ databases">
        <title>Full genome sequence of Pseudorhodoplanes sinuspersici.</title>
        <authorList>
            <person name="Dastgheib S.M.M."/>
            <person name="Shavandi M."/>
            <person name="Tirandaz H."/>
        </authorList>
    </citation>
    <scope>NUCLEOTIDE SEQUENCE [LARGE SCALE GENOMIC DNA]</scope>
    <source>
        <strain evidence="8 9">RIPI110</strain>
    </source>
</reference>
<proteinExistence type="inferred from homology"/>
<dbReference type="SUPFAM" id="SSF161098">
    <property type="entry name" value="MetI-like"/>
    <property type="match status" value="1"/>
</dbReference>
<feature type="transmembrane region" description="Helical" evidence="7">
    <location>
        <begin position="125"/>
        <end position="145"/>
    </location>
</feature>
<organism evidence="8 9">
    <name type="scientific">Pseudorhodoplanes sinuspersici</name>
    <dbReference type="NCBI Taxonomy" id="1235591"/>
    <lineage>
        <taxon>Bacteria</taxon>
        <taxon>Pseudomonadati</taxon>
        <taxon>Pseudomonadota</taxon>
        <taxon>Alphaproteobacteria</taxon>
        <taxon>Hyphomicrobiales</taxon>
        <taxon>Pseudorhodoplanes</taxon>
    </lineage>
</organism>
<dbReference type="Gene3D" id="1.10.3720.10">
    <property type="entry name" value="MetI-like"/>
    <property type="match status" value="1"/>
</dbReference>
<evidence type="ECO:0000256" key="1">
    <source>
        <dbReference type="ARBA" id="ARBA00004651"/>
    </source>
</evidence>
<dbReference type="RefSeq" id="WP_086088057.1">
    <property type="nucleotide sequence ID" value="NZ_CP021112.1"/>
</dbReference>
<dbReference type="KEGG" id="psin:CAK95_11555"/>
<dbReference type="PROSITE" id="PS50928">
    <property type="entry name" value="ABC_TM1"/>
    <property type="match status" value="1"/>
</dbReference>
<sequence>MSVTALDENRPVRPPARESAATRSSEAKVGWFTVSPALALLIGLLFGPAAAVVLFSLTDWQLGSTSFQFIGFTNFTALFDDPTFWKALGNTLLYVALVVPGTVFLGLVVALVIEASPSLRGFYRAMHFLPVMSTMSAMAIVWGTMLHPTIGLVNRALAAVGITGMNWLRDESTALIALAVIGIWQGFGFAMVLFVSGLKSIPQQLYDAAAIDGADGILDRLCIVTLPMLGPVIMFIVILTASRAFEVFDSVRVLTQGGPNYASEVLLHRLYTESFDFLRTGYGAALTVFYLAIVVALTLTQAKLLERRVHYA</sequence>
<keyword evidence="4 7" id="KW-0812">Transmembrane</keyword>
<dbReference type="STRING" id="1235591.CAK95_11555"/>
<feature type="transmembrane region" description="Helical" evidence="7">
    <location>
        <begin position="280"/>
        <end position="299"/>
    </location>
</feature>
<dbReference type="GO" id="GO:0055085">
    <property type="term" value="P:transmembrane transport"/>
    <property type="evidence" value="ECO:0007669"/>
    <property type="project" value="InterPro"/>
</dbReference>
<dbReference type="EMBL" id="CP021112">
    <property type="protein sequence ID" value="ARP99649.1"/>
    <property type="molecule type" value="Genomic_DNA"/>
</dbReference>
<dbReference type="Pfam" id="PF00528">
    <property type="entry name" value="BPD_transp_1"/>
    <property type="match status" value="1"/>
</dbReference>
<comment type="similarity">
    <text evidence="7">Belongs to the binding-protein-dependent transport system permease family.</text>
</comment>
<dbReference type="OrthoDB" id="7939379at2"/>
<dbReference type="GO" id="GO:0005886">
    <property type="term" value="C:plasma membrane"/>
    <property type="evidence" value="ECO:0007669"/>
    <property type="project" value="UniProtKB-SubCell"/>
</dbReference>
<dbReference type="AlphaFoldDB" id="A0A1W6ZQK4"/>
<gene>
    <name evidence="8" type="ORF">CAK95_11555</name>
</gene>
<name>A0A1W6ZQK4_9HYPH</name>
<dbReference type="PANTHER" id="PTHR30193">
    <property type="entry name" value="ABC TRANSPORTER PERMEASE PROTEIN"/>
    <property type="match status" value="1"/>
</dbReference>
<dbReference type="Proteomes" id="UP000194137">
    <property type="component" value="Chromosome"/>
</dbReference>
<evidence type="ECO:0000313" key="8">
    <source>
        <dbReference type="EMBL" id="ARP99649.1"/>
    </source>
</evidence>
<dbReference type="InterPro" id="IPR051393">
    <property type="entry name" value="ABC_transporter_permease"/>
</dbReference>
<dbReference type="PANTHER" id="PTHR30193:SF37">
    <property type="entry name" value="INNER MEMBRANE ABC TRANSPORTER PERMEASE PROTEIN YCJO"/>
    <property type="match status" value="1"/>
</dbReference>
<evidence type="ECO:0000256" key="5">
    <source>
        <dbReference type="ARBA" id="ARBA00022989"/>
    </source>
</evidence>
<dbReference type="CDD" id="cd06261">
    <property type="entry name" value="TM_PBP2"/>
    <property type="match status" value="1"/>
</dbReference>
<evidence type="ECO:0000313" key="9">
    <source>
        <dbReference type="Proteomes" id="UP000194137"/>
    </source>
</evidence>
<comment type="subcellular location">
    <subcellularLocation>
        <location evidence="1 7">Cell membrane</location>
        <topology evidence="1 7">Multi-pass membrane protein</topology>
    </subcellularLocation>
</comment>
<evidence type="ECO:0000256" key="7">
    <source>
        <dbReference type="RuleBase" id="RU363032"/>
    </source>
</evidence>
<feature type="transmembrane region" description="Helical" evidence="7">
    <location>
        <begin position="174"/>
        <end position="196"/>
    </location>
</feature>
<dbReference type="InterPro" id="IPR035906">
    <property type="entry name" value="MetI-like_sf"/>
</dbReference>
<evidence type="ECO:0000256" key="4">
    <source>
        <dbReference type="ARBA" id="ARBA00022692"/>
    </source>
</evidence>
<evidence type="ECO:0000256" key="6">
    <source>
        <dbReference type="ARBA" id="ARBA00023136"/>
    </source>
</evidence>
<feature type="transmembrane region" description="Helical" evidence="7">
    <location>
        <begin position="217"/>
        <end position="241"/>
    </location>
</feature>